<evidence type="ECO:0000313" key="4">
    <source>
        <dbReference type="EMBL" id="KAF6826584.1"/>
    </source>
</evidence>
<dbReference type="Gene3D" id="3.40.50.1820">
    <property type="entry name" value="alpha/beta hydrolase"/>
    <property type="match status" value="1"/>
</dbReference>
<sequence>MDLSKLTKKTLEVSRGFTYAYYTSAAQNSKPTVALFHGWPDTARLWAGFINDYLVPNGYGVLALDCLGYGGSSKPTDKALYTNQHIAADIVEILDAEKLDRVVSLGHDWGSVIAQRLYNYHPSRVAGLVLVNVCYMPPNGDFDLDKVNEITKQEFGHGVFEYWSLFAAEDGPELMNRNIESVYSAAFTNPYSWINIWCTPGAMRAWVTEGRTAPTLPFATPEHKADFMERLSQEPGFAAPQCPYQASASKLQNEADKEVPEDAKIIKVPVFYWGGEQDFVCRPTLLQPNIDGGFLPNVKSKTREGGHWALLERPAEFGQDVLGWLQETF</sequence>
<dbReference type="SUPFAM" id="SSF53474">
    <property type="entry name" value="alpha/beta-Hydrolases"/>
    <property type="match status" value="1"/>
</dbReference>
<dbReference type="InterPro" id="IPR000073">
    <property type="entry name" value="AB_hydrolase_1"/>
</dbReference>
<accession>A0A8H6K7P9</accession>
<dbReference type="PANTHER" id="PTHR43329">
    <property type="entry name" value="EPOXIDE HYDROLASE"/>
    <property type="match status" value="1"/>
</dbReference>
<dbReference type="EMBL" id="WIGM01000395">
    <property type="protein sequence ID" value="KAF6826584.1"/>
    <property type="molecule type" value="Genomic_DNA"/>
</dbReference>
<reference evidence="4" key="1">
    <citation type="journal article" date="2020" name="Phytopathology">
        <title>Genome Sequence Resources of Colletotrichum truncatum, C. plurivorum, C. musicola, and C. sojae: Four Species Pathogenic to Soybean (Glycine max).</title>
        <authorList>
            <person name="Rogerio F."/>
            <person name="Boufleur T.R."/>
            <person name="Ciampi-Guillardi M."/>
            <person name="Sukno S.A."/>
            <person name="Thon M.R."/>
            <person name="Massola Junior N.S."/>
            <person name="Baroncelli R."/>
        </authorList>
    </citation>
    <scope>NUCLEOTIDE SEQUENCE</scope>
    <source>
        <strain evidence="4">LFN0074</strain>
    </source>
</reference>
<dbReference type="GO" id="GO:0016787">
    <property type="term" value="F:hydrolase activity"/>
    <property type="evidence" value="ECO:0007669"/>
    <property type="project" value="UniProtKB-KW"/>
</dbReference>
<proteinExistence type="inferred from homology"/>
<dbReference type="OrthoDB" id="284184at2759"/>
<dbReference type="Proteomes" id="UP000639643">
    <property type="component" value="Unassembled WGS sequence"/>
</dbReference>
<keyword evidence="5" id="KW-1185">Reference proteome</keyword>
<keyword evidence="1 4" id="KW-0378">Hydrolase</keyword>
<evidence type="ECO:0000256" key="2">
    <source>
        <dbReference type="ARBA" id="ARBA00038334"/>
    </source>
</evidence>
<evidence type="ECO:0000313" key="5">
    <source>
        <dbReference type="Proteomes" id="UP000639643"/>
    </source>
</evidence>
<evidence type="ECO:0000256" key="1">
    <source>
        <dbReference type="ARBA" id="ARBA00022801"/>
    </source>
</evidence>
<dbReference type="InterPro" id="IPR029058">
    <property type="entry name" value="AB_hydrolase_fold"/>
</dbReference>
<organism evidence="4 5">
    <name type="scientific">Colletotrichum musicola</name>
    <dbReference type="NCBI Taxonomy" id="2175873"/>
    <lineage>
        <taxon>Eukaryota</taxon>
        <taxon>Fungi</taxon>
        <taxon>Dikarya</taxon>
        <taxon>Ascomycota</taxon>
        <taxon>Pezizomycotina</taxon>
        <taxon>Sordariomycetes</taxon>
        <taxon>Hypocreomycetidae</taxon>
        <taxon>Glomerellales</taxon>
        <taxon>Glomerellaceae</taxon>
        <taxon>Colletotrichum</taxon>
        <taxon>Colletotrichum orchidearum species complex</taxon>
    </lineage>
</organism>
<name>A0A8H6K7P9_9PEZI</name>
<protein>
    <submittedName>
        <fullName evidence="4">Putative epoxide hydrolase</fullName>
    </submittedName>
</protein>
<evidence type="ECO:0000259" key="3">
    <source>
        <dbReference type="Pfam" id="PF00561"/>
    </source>
</evidence>
<gene>
    <name evidence="4" type="ORF">CMUS01_09371</name>
</gene>
<dbReference type="PRINTS" id="PR00412">
    <property type="entry name" value="EPOXHYDRLASE"/>
</dbReference>
<dbReference type="Pfam" id="PF00561">
    <property type="entry name" value="Abhydrolase_1"/>
    <property type="match status" value="1"/>
</dbReference>
<feature type="domain" description="AB hydrolase-1" evidence="3">
    <location>
        <begin position="31"/>
        <end position="314"/>
    </location>
</feature>
<dbReference type="InterPro" id="IPR000639">
    <property type="entry name" value="Epox_hydrolase-like"/>
</dbReference>
<dbReference type="AlphaFoldDB" id="A0A8H6K7P9"/>
<comment type="similarity">
    <text evidence="2">Belongs to the AB hydrolase superfamily. Epoxide hydrolase family.</text>
</comment>
<comment type="caution">
    <text evidence="4">The sequence shown here is derived from an EMBL/GenBank/DDBJ whole genome shotgun (WGS) entry which is preliminary data.</text>
</comment>